<keyword evidence="8" id="KW-0809">Transit peptide</keyword>
<evidence type="ECO:0000313" key="14">
    <source>
        <dbReference type="EnsemblPlants" id="KEH20693"/>
    </source>
</evidence>
<dbReference type="HOGENOM" id="CLU_1491197_0_0_1"/>
<evidence type="ECO:0000256" key="3">
    <source>
        <dbReference type="ARBA" id="ARBA00022528"/>
    </source>
</evidence>
<evidence type="ECO:0000256" key="2">
    <source>
        <dbReference type="ARBA" id="ARBA00007931"/>
    </source>
</evidence>
<evidence type="ECO:0000256" key="8">
    <source>
        <dbReference type="ARBA" id="ARBA00022946"/>
    </source>
</evidence>
<keyword evidence="3" id="KW-0150">Chloroplast</keyword>
<evidence type="ECO:0000313" key="15">
    <source>
        <dbReference type="Proteomes" id="UP000002051"/>
    </source>
</evidence>
<evidence type="ECO:0000256" key="1">
    <source>
        <dbReference type="ARBA" id="ARBA00004508"/>
    </source>
</evidence>
<evidence type="ECO:0000313" key="13">
    <source>
        <dbReference type="EMBL" id="KEH20693.1"/>
    </source>
</evidence>
<gene>
    <name evidence="13" type="ordered locus">MTR_8g487700</name>
</gene>
<keyword evidence="11 12" id="KW-0472">Membrane</keyword>
<dbReference type="STRING" id="3880.A0A072TV03"/>
<dbReference type="GO" id="GO:0006508">
    <property type="term" value="P:proteolysis"/>
    <property type="evidence" value="ECO:0007669"/>
    <property type="project" value="UniProtKB-KW"/>
</dbReference>
<sequence>MDYSANCGIGSGGVRRGWDAKEIEDFLLLRLDMPGLGFMVDVGFYCSSVSLFSINQRLQICVKAYICLYGATKSRNGSPISVNKYEQYLSAVAFAVTTFGTVALMSGFFLKPVATLDDYLANAVPLFGGFLSILGVSEIAMWVIAARYGVKLSPLFLVPSNALYFSDTYFYSKKEWEMKLH</sequence>
<feature type="transmembrane region" description="Helical" evidence="12">
    <location>
        <begin position="35"/>
        <end position="54"/>
    </location>
</feature>
<reference evidence="13 15" key="1">
    <citation type="journal article" date="2011" name="Nature">
        <title>The Medicago genome provides insight into the evolution of rhizobial symbioses.</title>
        <authorList>
            <person name="Young N.D."/>
            <person name="Debelle F."/>
            <person name="Oldroyd G.E."/>
            <person name="Geurts R."/>
            <person name="Cannon S.B."/>
            <person name="Udvardi M.K."/>
            <person name="Benedito V.A."/>
            <person name="Mayer K.F."/>
            <person name="Gouzy J."/>
            <person name="Schoof H."/>
            <person name="Van de Peer Y."/>
            <person name="Proost S."/>
            <person name="Cook D.R."/>
            <person name="Meyers B.C."/>
            <person name="Spannagl M."/>
            <person name="Cheung F."/>
            <person name="De Mita S."/>
            <person name="Krishnakumar V."/>
            <person name="Gundlach H."/>
            <person name="Zhou S."/>
            <person name="Mudge J."/>
            <person name="Bharti A.K."/>
            <person name="Murray J.D."/>
            <person name="Naoumkina M.A."/>
            <person name="Rosen B."/>
            <person name="Silverstein K.A."/>
            <person name="Tang H."/>
            <person name="Rombauts S."/>
            <person name="Zhao P.X."/>
            <person name="Zhou P."/>
            <person name="Barbe V."/>
            <person name="Bardou P."/>
            <person name="Bechner M."/>
            <person name="Bellec A."/>
            <person name="Berger A."/>
            <person name="Berges H."/>
            <person name="Bidwell S."/>
            <person name="Bisseling T."/>
            <person name="Choisne N."/>
            <person name="Couloux A."/>
            <person name="Denny R."/>
            <person name="Deshpande S."/>
            <person name="Dai X."/>
            <person name="Doyle J.J."/>
            <person name="Dudez A.M."/>
            <person name="Farmer A.D."/>
            <person name="Fouteau S."/>
            <person name="Franken C."/>
            <person name="Gibelin C."/>
            <person name="Gish J."/>
            <person name="Goldstein S."/>
            <person name="Gonzalez A.J."/>
            <person name="Green P.J."/>
            <person name="Hallab A."/>
            <person name="Hartog M."/>
            <person name="Hua A."/>
            <person name="Humphray S.J."/>
            <person name="Jeong D.H."/>
            <person name="Jing Y."/>
            <person name="Jocker A."/>
            <person name="Kenton S.M."/>
            <person name="Kim D.J."/>
            <person name="Klee K."/>
            <person name="Lai H."/>
            <person name="Lang C."/>
            <person name="Lin S."/>
            <person name="Macmil S.L."/>
            <person name="Magdelenat G."/>
            <person name="Matthews L."/>
            <person name="McCorrison J."/>
            <person name="Monaghan E.L."/>
            <person name="Mun J.H."/>
            <person name="Najar F.Z."/>
            <person name="Nicholson C."/>
            <person name="Noirot C."/>
            <person name="O'Bleness M."/>
            <person name="Paule C.R."/>
            <person name="Poulain J."/>
            <person name="Prion F."/>
            <person name="Qin B."/>
            <person name="Qu C."/>
            <person name="Retzel E.F."/>
            <person name="Riddle C."/>
            <person name="Sallet E."/>
            <person name="Samain S."/>
            <person name="Samson N."/>
            <person name="Sanders I."/>
            <person name="Saurat O."/>
            <person name="Scarpelli C."/>
            <person name="Schiex T."/>
            <person name="Segurens B."/>
            <person name="Severin A.J."/>
            <person name="Sherrier D.J."/>
            <person name="Shi R."/>
            <person name="Sims S."/>
            <person name="Singer S.R."/>
            <person name="Sinharoy S."/>
            <person name="Sterck L."/>
            <person name="Viollet A."/>
            <person name="Wang B.B."/>
            <person name="Wang K."/>
            <person name="Wang M."/>
            <person name="Wang X."/>
            <person name="Warfsmann J."/>
            <person name="Weissenbach J."/>
            <person name="White D.D."/>
            <person name="White J.D."/>
            <person name="Wiley G.B."/>
            <person name="Wincker P."/>
            <person name="Xing Y."/>
            <person name="Yang L."/>
            <person name="Yao Z."/>
            <person name="Ying F."/>
            <person name="Zhai J."/>
            <person name="Zhou L."/>
            <person name="Zuber A."/>
            <person name="Denarie J."/>
            <person name="Dixon R.A."/>
            <person name="May G.D."/>
            <person name="Schwartz D.C."/>
            <person name="Rogers J."/>
            <person name="Quetier F."/>
            <person name="Town C.D."/>
            <person name="Roe B.A."/>
        </authorList>
    </citation>
    <scope>NUCLEOTIDE SEQUENCE [LARGE SCALE GENOMIC DNA]</scope>
    <source>
        <strain evidence="13">A17</strain>
        <strain evidence="14 15">cv. Jemalong A17</strain>
    </source>
</reference>
<dbReference type="InterPro" id="IPR044838">
    <property type="entry name" value="EGY1-like"/>
</dbReference>
<keyword evidence="7" id="KW-0378">Hydrolase</keyword>
<dbReference type="EMBL" id="CM001224">
    <property type="protein sequence ID" value="KEH20693.1"/>
    <property type="molecule type" value="Genomic_DNA"/>
</dbReference>
<keyword evidence="5" id="KW-0645">Protease</keyword>
<dbReference type="AlphaFoldDB" id="A0A072TV03"/>
<feature type="transmembrane region" description="Helical" evidence="12">
    <location>
        <begin position="88"/>
        <end position="110"/>
    </location>
</feature>
<proteinExistence type="inferred from homology"/>
<keyword evidence="10" id="KW-0482">Metalloprotease</keyword>
<accession>A0A072TV03</accession>
<evidence type="ECO:0000256" key="4">
    <source>
        <dbReference type="ARBA" id="ARBA00022640"/>
    </source>
</evidence>
<dbReference type="GO" id="GO:0008237">
    <property type="term" value="F:metallopeptidase activity"/>
    <property type="evidence" value="ECO:0007669"/>
    <property type="project" value="UniProtKB-KW"/>
</dbReference>
<name>A0A072TV03_MEDTR</name>
<dbReference type="PANTHER" id="PTHR31412:SF2">
    <property type="entry name" value="ZINC METALLOPEPTIDASE EGY3, CHLOROPLASTIC-RELATED"/>
    <property type="match status" value="1"/>
</dbReference>
<evidence type="ECO:0000256" key="7">
    <source>
        <dbReference type="ARBA" id="ARBA00022801"/>
    </source>
</evidence>
<dbReference type="PANTHER" id="PTHR31412">
    <property type="entry name" value="ZINC METALLOPROTEASE EGY1"/>
    <property type="match status" value="1"/>
</dbReference>
<dbReference type="Proteomes" id="UP000002051">
    <property type="component" value="Chromosome 8"/>
</dbReference>
<keyword evidence="15" id="KW-1185">Reference proteome</keyword>
<dbReference type="GO" id="GO:0031969">
    <property type="term" value="C:chloroplast membrane"/>
    <property type="evidence" value="ECO:0007669"/>
    <property type="project" value="UniProtKB-SubCell"/>
</dbReference>
<comment type="similarity">
    <text evidence="2">Belongs to the peptidase M50B family.</text>
</comment>
<keyword evidence="9 12" id="KW-1133">Transmembrane helix</keyword>
<evidence type="ECO:0000256" key="10">
    <source>
        <dbReference type="ARBA" id="ARBA00023049"/>
    </source>
</evidence>
<keyword evidence="4" id="KW-0934">Plastid</keyword>
<evidence type="ECO:0000256" key="9">
    <source>
        <dbReference type="ARBA" id="ARBA00022989"/>
    </source>
</evidence>
<keyword evidence="6 12" id="KW-0812">Transmembrane</keyword>
<evidence type="ECO:0000256" key="12">
    <source>
        <dbReference type="SAM" id="Phobius"/>
    </source>
</evidence>
<reference evidence="14" key="3">
    <citation type="submission" date="2015-04" db="UniProtKB">
        <authorList>
            <consortium name="EnsemblPlants"/>
        </authorList>
    </citation>
    <scope>IDENTIFICATION</scope>
    <source>
        <strain evidence="14">cv. Jemalong A17</strain>
    </source>
</reference>
<comment type="subcellular location">
    <subcellularLocation>
        <location evidence="1">Plastid</location>
        <location evidence="1">Chloroplast membrane</location>
        <topology evidence="1">Multi-pass membrane protein</topology>
    </subcellularLocation>
</comment>
<evidence type="ECO:0000256" key="11">
    <source>
        <dbReference type="ARBA" id="ARBA00023136"/>
    </source>
</evidence>
<protein>
    <submittedName>
        <fullName evidence="13">Transmembrane protein, putative</fullName>
    </submittedName>
</protein>
<organism evidence="13 15">
    <name type="scientific">Medicago truncatula</name>
    <name type="common">Barrel medic</name>
    <name type="synonym">Medicago tribuloides</name>
    <dbReference type="NCBI Taxonomy" id="3880"/>
    <lineage>
        <taxon>Eukaryota</taxon>
        <taxon>Viridiplantae</taxon>
        <taxon>Streptophyta</taxon>
        <taxon>Embryophyta</taxon>
        <taxon>Tracheophyta</taxon>
        <taxon>Spermatophyta</taxon>
        <taxon>Magnoliopsida</taxon>
        <taxon>eudicotyledons</taxon>
        <taxon>Gunneridae</taxon>
        <taxon>Pentapetalae</taxon>
        <taxon>rosids</taxon>
        <taxon>fabids</taxon>
        <taxon>Fabales</taxon>
        <taxon>Fabaceae</taxon>
        <taxon>Papilionoideae</taxon>
        <taxon>50 kb inversion clade</taxon>
        <taxon>NPAAA clade</taxon>
        <taxon>Hologalegina</taxon>
        <taxon>IRL clade</taxon>
        <taxon>Trifolieae</taxon>
        <taxon>Medicago</taxon>
    </lineage>
</organism>
<reference evidence="13 15" key="2">
    <citation type="journal article" date="2014" name="BMC Genomics">
        <title>An improved genome release (version Mt4.0) for the model legume Medicago truncatula.</title>
        <authorList>
            <person name="Tang H."/>
            <person name="Krishnakumar V."/>
            <person name="Bidwell S."/>
            <person name="Rosen B."/>
            <person name="Chan A."/>
            <person name="Zhou S."/>
            <person name="Gentzbittel L."/>
            <person name="Childs K.L."/>
            <person name="Yandell M."/>
            <person name="Gundlach H."/>
            <person name="Mayer K.F."/>
            <person name="Schwartz D.C."/>
            <person name="Town C.D."/>
        </authorList>
    </citation>
    <scope>GENOME REANNOTATION</scope>
    <source>
        <strain evidence="13">A17</strain>
        <strain evidence="14 15">cv. Jemalong A17</strain>
    </source>
</reference>
<feature type="transmembrane region" description="Helical" evidence="12">
    <location>
        <begin position="122"/>
        <end position="145"/>
    </location>
</feature>
<evidence type="ECO:0000256" key="6">
    <source>
        <dbReference type="ARBA" id="ARBA00022692"/>
    </source>
</evidence>
<evidence type="ECO:0000256" key="5">
    <source>
        <dbReference type="ARBA" id="ARBA00022670"/>
    </source>
</evidence>
<dbReference type="EnsemblPlants" id="KEH20693">
    <property type="protein sequence ID" value="KEH20693"/>
    <property type="gene ID" value="MTR_8g487700"/>
</dbReference>